<dbReference type="VEuPathDB" id="FungiDB:UMAG_05789"/>
<dbReference type="PROSITE" id="PS51186">
    <property type="entry name" value="GNAT"/>
    <property type="match status" value="1"/>
</dbReference>
<evidence type="ECO:0000313" key="3">
    <source>
        <dbReference type="Proteomes" id="UP000000561"/>
    </source>
</evidence>
<dbReference type="GeneID" id="23565579"/>
<dbReference type="PANTHER" id="PTHR42919:SF40">
    <property type="entry name" value="FAMILY ACETYLTRANSFERASE, PUTATIVE-RELATED"/>
    <property type="match status" value="1"/>
</dbReference>
<evidence type="ECO:0000313" key="2">
    <source>
        <dbReference type="EMBL" id="KIS67007.1"/>
    </source>
</evidence>
<dbReference type="OMA" id="QFFFVYF"/>
<dbReference type="Pfam" id="PF00583">
    <property type="entry name" value="Acetyltransf_1"/>
    <property type="match status" value="1"/>
</dbReference>
<dbReference type="KEGG" id="uma:UMAG_05789"/>
<proteinExistence type="predicted"/>
<dbReference type="InterPro" id="IPR051556">
    <property type="entry name" value="N-term/lysine_N-AcTrnsfr"/>
</dbReference>
<protein>
    <recommendedName>
        <fullName evidence="1">N-acetyltransferase domain-containing protein</fullName>
    </recommendedName>
</protein>
<dbReference type="OrthoDB" id="9975416at2759"/>
<dbReference type="eggNOG" id="ENOG502S9A6">
    <property type="taxonomic scope" value="Eukaryota"/>
</dbReference>
<keyword evidence="3" id="KW-1185">Reference proteome</keyword>
<dbReference type="EMBL" id="CM003155">
    <property type="protein sequence ID" value="KIS67007.1"/>
    <property type="molecule type" value="Genomic_DNA"/>
</dbReference>
<name>A0A0D1BZ11_MYCMD</name>
<dbReference type="STRING" id="237631.A0A0D1BZ11"/>
<dbReference type="Gene3D" id="3.40.630.30">
    <property type="match status" value="1"/>
</dbReference>
<dbReference type="CDD" id="cd04301">
    <property type="entry name" value="NAT_SF"/>
    <property type="match status" value="1"/>
</dbReference>
<evidence type="ECO:0000259" key="1">
    <source>
        <dbReference type="PROSITE" id="PS51186"/>
    </source>
</evidence>
<reference evidence="2 3" key="1">
    <citation type="journal article" date="2006" name="Nature">
        <title>Insights from the genome of the biotrophic fungal plant pathogen Ustilago maydis.</title>
        <authorList>
            <person name="Kamper J."/>
            <person name="Kahmann R."/>
            <person name="Bolker M."/>
            <person name="Ma L.J."/>
            <person name="Brefort T."/>
            <person name="Saville B.J."/>
            <person name="Banuett F."/>
            <person name="Kronstad J.W."/>
            <person name="Gold S.E."/>
            <person name="Muller O."/>
            <person name="Perlin M.H."/>
            <person name="Wosten H.A."/>
            <person name="de Vries R."/>
            <person name="Ruiz-Herrera J."/>
            <person name="Reynaga-Pena C.G."/>
            <person name="Snetselaar K."/>
            <person name="McCann M."/>
            <person name="Perez-Martin J."/>
            <person name="Feldbrugge M."/>
            <person name="Basse C.W."/>
            <person name="Steinberg G."/>
            <person name="Ibeas J.I."/>
            <person name="Holloman W."/>
            <person name="Guzman P."/>
            <person name="Farman M."/>
            <person name="Stajich J.E."/>
            <person name="Sentandreu R."/>
            <person name="Gonzalez-Prieto J.M."/>
            <person name="Kennell J.C."/>
            <person name="Molina L."/>
            <person name="Schirawski J."/>
            <person name="Mendoza-Mendoza A."/>
            <person name="Greilinger D."/>
            <person name="Munch K."/>
            <person name="Rossel N."/>
            <person name="Scherer M."/>
            <person name="Vranes M."/>
            <person name="Ladendorf O."/>
            <person name="Vincon V."/>
            <person name="Fuchs U."/>
            <person name="Sandrock B."/>
            <person name="Meng S."/>
            <person name="Ho E.C."/>
            <person name="Cahill M.J."/>
            <person name="Boyce K.J."/>
            <person name="Klose J."/>
            <person name="Klosterman S.J."/>
            <person name="Deelstra H.J."/>
            <person name="Ortiz-Castellanos L."/>
            <person name="Li W."/>
            <person name="Sanchez-Alonso P."/>
            <person name="Schreier P.H."/>
            <person name="Hauser-Hahn I."/>
            <person name="Vaupel M."/>
            <person name="Koopmann E."/>
            <person name="Friedrich G."/>
            <person name="Voss H."/>
            <person name="Schluter T."/>
            <person name="Margolis J."/>
            <person name="Platt D."/>
            <person name="Swimmer C."/>
            <person name="Gnirke A."/>
            <person name="Chen F."/>
            <person name="Vysotskaia V."/>
            <person name="Mannhaupt G."/>
            <person name="Guldener U."/>
            <person name="Munsterkotter M."/>
            <person name="Haase D."/>
            <person name="Oesterheld M."/>
            <person name="Mewes H.W."/>
            <person name="Mauceli E.W."/>
            <person name="DeCaprio D."/>
            <person name="Wade C.M."/>
            <person name="Butler J."/>
            <person name="Young S."/>
            <person name="Jaffe D.B."/>
            <person name="Calvo S."/>
            <person name="Nusbaum C."/>
            <person name="Galagan J."/>
            <person name="Birren B.W."/>
        </authorList>
    </citation>
    <scope>NUCLEOTIDE SEQUENCE [LARGE SCALE GENOMIC DNA]</scope>
    <source>
        <strain evidence="3">DSM 14603 / FGSC 9021 / UM521</strain>
    </source>
</reference>
<feature type="domain" description="N-acetyltransferase" evidence="1">
    <location>
        <begin position="8"/>
        <end position="182"/>
    </location>
</feature>
<dbReference type="InParanoid" id="A0A0D1BZ11"/>
<accession>A0A0D1BZ11</accession>
<dbReference type="PANTHER" id="PTHR42919">
    <property type="entry name" value="N-ALPHA-ACETYLTRANSFERASE"/>
    <property type="match status" value="1"/>
</dbReference>
<dbReference type="Proteomes" id="UP000000561">
    <property type="component" value="Chromosome 16"/>
</dbReference>
<dbReference type="FunFam" id="3.40.630.30:FF:000128">
    <property type="entry name" value="Acetyltransferase"/>
    <property type="match status" value="1"/>
</dbReference>
<organism evidence="2 3">
    <name type="scientific">Mycosarcoma maydis</name>
    <name type="common">Corn smut fungus</name>
    <name type="synonym">Ustilago maydis</name>
    <dbReference type="NCBI Taxonomy" id="5270"/>
    <lineage>
        <taxon>Eukaryota</taxon>
        <taxon>Fungi</taxon>
        <taxon>Dikarya</taxon>
        <taxon>Basidiomycota</taxon>
        <taxon>Ustilaginomycotina</taxon>
        <taxon>Ustilaginomycetes</taxon>
        <taxon>Ustilaginales</taxon>
        <taxon>Ustilaginaceae</taxon>
        <taxon>Mycosarcoma</taxon>
    </lineage>
</organism>
<sequence>MTVESIHFTISLAEPADAAEIAALGGNVFFESFAYSMPAEDMDQYLKTSYSTQRIETEIQDTHTYLFYTARDDSTNQLLGFVQLNRFSQEPCLEIKPPNTIELQRIYTDSNAHSRGVGSKLMSQALGYATENGYQAIWLGVWEENLKAQKFYMQRHHFKKVGVHDFTMGSCVQTDWILERRL</sequence>
<dbReference type="SUPFAM" id="SSF55729">
    <property type="entry name" value="Acyl-CoA N-acyltransferases (Nat)"/>
    <property type="match status" value="1"/>
</dbReference>
<gene>
    <name evidence="2" type="ORF">UMAG_05789</name>
</gene>
<dbReference type="GO" id="GO:0016747">
    <property type="term" value="F:acyltransferase activity, transferring groups other than amino-acyl groups"/>
    <property type="evidence" value="ECO:0007669"/>
    <property type="project" value="InterPro"/>
</dbReference>
<dbReference type="AlphaFoldDB" id="A0A0D1BZ11"/>
<dbReference type="InterPro" id="IPR016181">
    <property type="entry name" value="Acyl_CoA_acyltransferase"/>
</dbReference>
<dbReference type="InterPro" id="IPR000182">
    <property type="entry name" value="GNAT_dom"/>
</dbReference>
<dbReference type="RefSeq" id="XP_011391517.1">
    <property type="nucleotide sequence ID" value="XM_011393215.1"/>
</dbReference>